<proteinExistence type="predicted"/>
<dbReference type="Proteomes" id="UP000249661">
    <property type="component" value="Unassembled WGS sequence"/>
</dbReference>
<evidence type="ECO:0000313" key="2">
    <source>
        <dbReference type="Proteomes" id="UP000249661"/>
    </source>
</evidence>
<keyword evidence="2" id="KW-1185">Reference proteome</keyword>
<reference evidence="1" key="1">
    <citation type="submission" date="2018-02" db="EMBL/GenBank/DDBJ databases">
        <title>The genomes of Aspergillus section Nigri reveals drivers in fungal speciation.</title>
        <authorList>
            <consortium name="DOE Joint Genome Institute"/>
            <person name="Vesth T.C."/>
            <person name="Nybo J."/>
            <person name="Theobald S."/>
            <person name="Brandl J."/>
            <person name="Frisvad J.C."/>
            <person name="Nielsen K.F."/>
            <person name="Lyhne E.K."/>
            <person name="Kogle M.E."/>
            <person name="Kuo A."/>
            <person name="Riley R."/>
            <person name="Clum A."/>
            <person name="Nolan M."/>
            <person name="Lipzen A."/>
            <person name="Salamov A."/>
            <person name="Henrissat B."/>
            <person name="Wiebenga A."/>
            <person name="De vries R.P."/>
            <person name="Grigoriev I.V."/>
            <person name="Mortensen U.H."/>
            <person name="Andersen M.R."/>
            <person name="Baker S.E."/>
        </authorList>
    </citation>
    <scope>NUCLEOTIDE SEQUENCE</scope>
    <source>
        <strain evidence="1">CBS 121060</strain>
    </source>
</reference>
<organism evidence="1 2">
    <name type="scientific">Aspergillus aculeatinus CBS 121060</name>
    <dbReference type="NCBI Taxonomy" id="1448322"/>
    <lineage>
        <taxon>Eukaryota</taxon>
        <taxon>Fungi</taxon>
        <taxon>Dikarya</taxon>
        <taxon>Ascomycota</taxon>
        <taxon>Pezizomycotina</taxon>
        <taxon>Eurotiomycetes</taxon>
        <taxon>Eurotiomycetidae</taxon>
        <taxon>Eurotiales</taxon>
        <taxon>Aspergillaceae</taxon>
        <taxon>Aspergillus</taxon>
        <taxon>Aspergillus subgen. Circumdati</taxon>
    </lineage>
</organism>
<name>A0ACD1H9Q2_9EURO</name>
<sequence>MCSAHDPGASFWGVLINSDKSPAPLLEQLCLEIAHKISSFDDYATADLTPERLASFYRKVGGNYDVLFLQTKPSALSFIYQRLGCFHSIQPTNDAYKPPAIPALQPNGFVRWQTIQLLLDPDEHCRYLQNAVELWDIENPSGGTFPKTIPREAFPESPDPEMVEWHETVSRRFEMDYVKKNILRASPPSFGTYHSQFSNHHKDEAPSPKEKRTFPSRRKTTAQRAHVAPEEPAPSSRHQRRRSGEVPTSSTRRVQSTYFSPPPPPPEFASPSPRAPSPPMWAKSSPKARGRERGPTFSRPVSPTTVPGHNPSDASSEDSIAAAQEAANRHNNRHLRPSHSHSSHARRHSHEAYARKPPRDLSPEAQRRTYTHRDTLNSHSGRPYDSDGGRRRTRPARAYAEEPIMHPRTPGPVFYETAFNDPPVMPINQELPRYSHSHSHAHPPPPPPPPRYMNMNGTHPYVGRAHPDSDMRVPVDETRRSYRASNANSGYPNPGVSDHTARYSGRDDGGAYRSPRWANPVPPPTRGIPVGMPDMEYPVRSRRSMYDR</sequence>
<protein>
    <submittedName>
        <fullName evidence="1">Uncharacterized protein</fullName>
    </submittedName>
</protein>
<gene>
    <name evidence="1" type="ORF">BO66DRAFT_471461</name>
</gene>
<evidence type="ECO:0000313" key="1">
    <source>
        <dbReference type="EMBL" id="RAH70147.1"/>
    </source>
</evidence>
<accession>A0ACD1H9Q2</accession>
<dbReference type="EMBL" id="KZ824956">
    <property type="protein sequence ID" value="RAH70147.1"/>
    <property type="molecule type" value="Genomic_DNA"/>
</dbReference>